<dbReference type="GO" id="GO:0010992">
    <property type="term" value="P:ubiquitin recycling"/>
    <property type="evidence" value="ECO:0007669"/>
    <property type="project" value="TreeGrafter"/>
</dbReference>
<reference evidence="10 11" key="1">
    <citation type="submission" date="2015-12" db="EMBL/GenBank/DDBJ databases">
        <title>Dictyostelia acquired genes for synthesis and detection of signals that induce cell-type specialization by lateral gene transfer from prokaryotes.</title>
        <authorList>
            <person name="Gloeckner G."/>
            <person name="Schaap P."/>
        </authorList>
    </citation>
    <scope>NUCLEOTIDE SEQUENCE [LARGE SCALE GENOMIC DNA]</scope>
    <source>
        <strain evidence="10 11">TK</strain>
    </source>
</reference>
<dbReference type="PROSITE" id="PS51394">
    <property type="entry name" value="PFU"/>
    <property type="match status" value="1"/>
</dbReference>
<feature type="domain" description="PFU" evidence="8">
    <location>
        <begin position="719"/>
        <end position="815"/>
    </location>
</feature>
<proteinExistence type="predicted"/>
<dbReference type="InterPro" id="IPR020472">
    <property type="entry name" value="WD40_PAC1"/>
</dbReference>
<dbReference type="InterPro" id="IPR013535">
    <property type="entry name" value="PUL_dom"/>
</dbReference>
<feature type="repeat" description="WD" evidence="5">
    <location>
        <begin position="456"/>
        <end position="487"/>
    </location>
</feature>
<evidence type="ECO:0000256" key="6">
    <source>
        <dbReference type="SAM" id="MobiDB-lite"/>
    </source>
</evidence>
<dbReference type="InterPro" id="IPR015943">
    <property type="entry name" value="WD40/YVTN_repeat-like_dom_sf"/>
</dbReference>
<dbReference type="OrthoDB" id="10265988at2759"/>
<dbReference type="PANTHER" id="PTHR19849">
    <property type="entry name" value="PHOSPHOLIPASE A-2-ACTIVATING PROTEIN"/>
    <property type="match status" value="1"/>
</dbReference>
<dbReference type="STRING" id="361077.A0A151ZCU7"/>
<feature type="signal peptide" evidence="7">
    <location>
        <begin position="1"/>
        <end position="24"/>
    </location>
</feature>
<dbReference type="SMART" id="SM00320">
    <property type="entry name" value="WD40"/>
    <property type="match status" value="7"/>
</dbReference>
<evidence type="ECO:0000256" key="5">
    <source>
        <dbReference type="PROSITE-ProRule" id="PRU00221"/>
    </source>
</evidence>
<evidence type="ECO:0000259" key="8">
    <source>
        <dbReference type="PROSITE" id="PS51394"/>
    </source>
</evidence>
<keyword evidence="11" id="KW-1185">Reference proteome</keyword>
<dbReference type="InterPro" id="IPR038122">
    <property type="entry name" value="PFU_sf"/>
</dbReference>
<dbReference type="GO" id="GO:0043161">
    <property type="term" value="P:proteasome-mediated ubiquitin-dependent protein catabolic process"/>
    <property type="evidence" value="ECO:0007669"/>
    <property type="project" value="TreeGrafter"/>
</dbReference>
<dbReference type="Pfam" id="PF00400">
    <property type="entry name" value="WD40"/>
    <property type="match status" value="6"/>
</dbReference>
<evidence type="ECO:0000313" key="10">
    <source>
        <dbReference type="EMBL" id="KYQ91773.1"/>
    </source>
</evidence>
<dbReference type="Gene3D" id="1.25.10.10">
    <property type="entry name" value="Leucine-rich Repeat Variant"/>
    <property type="match status" value="1"/>
</dbReference>
<evidence type="ECO:0000256" key="7">
    <source>
        <dbReference type="SAM" id="SignalP"/>
    </source>
</evidence>
<feature type="compositionally biased region" description="Low complexity" evidence="6">
    <location>
        <begin position="427"/>
        <end position="440"/>
    </location>
</feature>
<dbReference type="GO" id="GO:0005634">
    <property type="term" value="C:nucleus"/>
    <property type="evidence" value="ECO:0007669"/>
    <property type="project" value="TreeGrafter"/>
</dbReference>
<evidence type="ECO:0008006" key="12">
    <source>
        <dbReference type="Google" id="ProtNLM"/>
    </source>
</evidence>
<feature type="chain" id="PRO_5007593125" description="Phospholipase A-2-activating protein" evidence="7">
    <location>
        <begin position="25"/>
        <end position="1139"/>
    </location>
</feature>
<dbReference type="CDD" id="cd00200">
    <property type="entry name" value="WD40"/>
    <property type="match status" value="1"/>
</dbReference>
<dbReference type="InterPro" id="IPR001680">
    <property type="entry name" value="WD40_rpt"/>
</dbReference>
<evidence type="ECO:0000256" key="4">
    <source>
        <dbReference type="ARBA" id="ARBA00022737"/>
    </source>
</evidence>
<gene>
    <name evidence="10" type="ORF">DLAC_07565</name>
</gene>
<dbReference type="PROSITE" id="PS50082">
    <property type="entry name" value="WD_REPEATS_2"/>
    <property type="match status" value="3"/>
</dbReference>
<organism evidence="10 11">
    <name type="scientific">Tieghemostelium lacteum</name>
    <name type="common">Slime mold</name>
    <name type="synonym">Dictyostelium lacteum</name>
    <dbReference type="NCBI Taxonomy" id="361077"/>
    <lineage>
        <taxon>Eukaryota</taxon>
        <taxon>Amoebozoa</taxon>
        <taxon>Evosea</taxon>
        <taxon>Eumycetozoa</taxon>
        <taxon>Dictyostelia</taxon>
        <taxon>Dictyosteliales</taxon>
        <taxon>Raperosteliaceae</taxon>
        <taxon>Tieghemostelium</taxon>
    </lineage>
</organism>
<feature type="repeat" description="WD" evidence="5">
    <location>
        <begin position="339"/>
        <end position="370"/>
    </location>
</feature>
<dbReference type="Pfam" id="PF08324">
    <property type="entry name" value="PUL"/>
    <property type="match status" value="1"/>
</dbReference>
<dbReference type="AlphaFoldDB" id="A0A151ZCU7"/>
<sequence length="1139" mass="127082">MNKYLMVLCLLVLCTPQSPRYVKGDSSTSSSTSNIIFTSLYQTGNSSTYILEFNFETLEMTFTETDPYLETVTDTLQVSNDYVDLLTSSETTDSYYYTRYFFQNNSIETLYQMEAASMDLFVFLSNSVNEFYNSNDNNVTIIGFGMDGRLSVANWNLDSEIADFGHFAFPSYQVDGNGGPPSFAINNQKNQIAAYFQLENSDGLGSKPVFIGFESSSNHTSSVYTFQSTAIDYKHDEVYPFYANDGQLYLIAGDYYNTNTMYLYSVQLNQQSPQVNLKLIYTVPIIVYHGGTPAVLSQDQQTLLFFGYNNASDYQFVNYNLNTGSDSFVEMNFKLSKQLLGHSKDVRSICILPDGRIITGSRDHSIIAWDSLNNYSKVILHGHSHFVGAVTALSSNMLLPERIFASGGNDKIICVWEKSAVPKAPKSTTSNNNNNNNNSTVSEQEVIEGGSPSLTLIGHSDSISTLGSTQEGQILSGSWDKTIKIWEGNECVSTLTGHEAAVWSVLSLPNGDIVSASADKTIKIWRKDANNAKVWKVYKTLTEHKDCVRGLALVPELGFLSCANDGLLMVWTFEGELIHELRDQTGQSSFVYQVAVVPGVGFASVGEDRTLRIWKDSECIQTITHPSGVWCVAVHPNGDLVTGCADGVARVWTRAPSRFADPDTVQAFEDQLGAQTIQSDNVGDIKLNELPDLTALEQPGKKDGELKVVKNGKTAEAHQWSSTELKWVKIGEVVDSNASKSSNRGVLQGKEYDYIFDIDVNDGTPFKLGYNIGENPYEVAQNFLLSNDLNQEFLDQVAQFIIKNTNQQNMVFPATPIVNSGDPFTGANRYIPGGGSGSVPPLITTHTAQKPSGSTEPTKFIPQGTYSYFETPHSDAVITKVIEFNSQLKTNEQYSKFALDDDEREIELVKGILSKLKDTSRYHSSSFSDEQYKVVFKMLKWPEDKVFAILEIVRLLVLHPSASKTFEQFIQQNSTNVHTNLIQSLLQIPSNVATIQTNQQLLCKIFSNMMRHDSLRNVIYNHMPTLTERFSSLYSQNSTNKTFSLSYITLLLNFSILAQYQKPHGQIIKQLIKHLESVIMTETEKDLLFRGACALGTLLITFRDEKLSNYSDLEKKLSPSLFDNNQKDSITLLFNLARQ</sequence>
<protein>
    <recommendedName>
        <fullName evidence="12">Phospholipase A-2-activating protein</fullName>
    </recommendedName>
</protein>
<evidence type="ECO:0000313" key="11">
    <source>
        <dbReference type="Proteomes" id="UP000076078"/>
    </source>
</evidence>
<dbReference type="EMBL" id="LODT01000034">
    <property type="protein sequence ID" value="KYQ91773.1"/>
    <property type="molecule type" value="Genomic_DNA"/>
</dbReference>
<name>A0A151ZCU7_TIELA</name>
<keyword evidence="3 5" id="KW-0853">WD repeat</keyword>
<evidence type="ECO:0000256" key="3">
    <source>
        <dbReference type="ARBA" id="ARBA00022574"/>
    </source>
</evidence>
<keyword evidence="4" id="KW-0677">Repeat</keyword>
<feature type="repeat" description="WD" evidence="5">
    <location>
        <begin position="495"/>
        <end position="525"/>
    </location>
</feature>
<dbReference type="PROSITE" id="PS50294">
    <property type="entry name" value="WD_REPEATS_REGION"/>
    <property type="match status" value="3"/>
</dbReference>
<evidence type="ECO:0000259" key="9">
    <source>
        <dbReference type="PROSITE" id="PS51396"/>
    </source>
</evidence>
<dbReference type="OMA" id="CCLRFYL"/>
<feature type="domain" description="PUL" evidence="9">
    <location>
        <begin position="859"/>
        <end position="1136"/>
    </location>
</feature>
<evidence type="ECO:0000256" key="1">
    <source>
        <dbReference type="ARBA" id="ARBA00004496"/>
    </source>
</evidence>
<dbReference type="PRINTS" id="PR00320">
    <property type="entry name" value="GPROTEINBRPT"/>
</dbReference>
<dbReference type="PANTHER" id="PTHR19849:SF0">
    <property type="entry name" value="PHOSPHOLIPASE A-2-ACTIVATING PROTEIN"/>
    <property type="match status" value="1"/>
</dbReference>
<dbReference type="InParanoid" id="A0A151ZCU7"/>
<dbReference type="SUPFAM" id="SSF50978">
    <property type="entry name" value="WD40 repeat-like"/>
    <property type="match status" value="1"/>
</dbReference>
<dbReference type="Gene3D" id="2.130.10.10">
    <property type="entry name" value="YVTN repeat-like/Quinoprotein amine dehydrogenase"/>
    <property type="match status" value="1"/>
</dbReference>
<dbReference type="InterPro" id="IPR036322">
    <property type="entry name" value="WD40_repeat_dom_sf"/>
</dbReference>
<feature type="region of interest" description="Disordered" evidence="6">
    <location>
        <begin position="423"/>
        <end position="445"/>
    </location>
</feature>
<dbReference type="GO" id="GO:0043130">
    <property type="term" value="F:ubiquitin binding"/>
    <property type="evidence" value="ECO:0007669"/>
    <property type="project" value="TreeGrafter"/>
</dbReference>
<dbReference type="PROSITE" id="PS51396">
    <property type="entry name" value="PUL"/>
    <property type="match status" value="1"/>
</dbReference>
<comment type="caution">
    <text evidence="10">The sequence shown here is derived from an EMBL/GenBank/DDBJ whole genome shotgun (WGS) entry which is preliminary data.</text>
</comment>
<keyword evidence="2" id="KW-0963">Cytoplasm</keyword>
<dbReference type="Gene3D" id="3.10.20.870">
    <property type="entry name" value="PFU (PLAA family ubiquitin binding), C-terminal domain"/>
    <property type="match status" value="1"/>
</dbReference>
<evidence type="ECO:0000256" key="2">
    <source>
        <dbReference type="ARBA" id="ARBA00022490"/>
    </source>
</evidence>
<dbReference type="Proteomes" id="UP000076078">
    <property type="component" value="Unassembled WGS sequence"/>
</dbReference>
<dbReference type="Pfam" id="PF09070">
    <property type="entry name" value="PFU"/>
    <property type="match status" value="1"/>
</dbReference>
<keyword evidence="7" id="KW-0732">Signal</keyword>
<dbReference type="InterPro" id="IPR015155">
    <property type="entry name" value="PFU"/>
</dbReference>
<dbReference type="InterPro" id="IPR011989">
    <property type="entry name" value="ARM-like"/>
</dbReference>
<accession>A0A151ZCU7</accession>
<dbReference type="GO" id="GO:0005737">
    <property type="term" value="C:cytoplasm"/>
    <property type="evidence" value="ECO:0007669"/>
    <property type="project" value="UniProtKB-SubCell"/>
</dbReference>
<dbReference type="FunCoup" id="A0A151ZCU7">
    <property type="interactions" value="1509"/>
</dbReference>
<comment type="subcellular location">
    <subcellularLocation>
        <location evidence="1">Cytoplasm</location>
    </subcellularLocation>
</comment>